<name>A0A0B8NUB3_9VIBR</name>
<reference evidence="1 2" key="2">
    <citation type="submission" date="2015-01" db="EMBL/GenBank/DDBJ databases">
        <authorList>
            <consortium name="NBRP consortium"/>
            <person name="Sawabe T."/>
            <person name="Meirelles P."/>
            <person name="Feng G."/>
            <person name="Sayaka M."/>
            <person name="Hattori M."/>
            <person name="Ohkuma M."/>
        </authorList>
    </citation>
    <scope>NUCLEOTIDE SEQUENCE [LARGE SCALE GENOMIC DNA]</scope>
    <source>
        <strain evidence="2">JCM 19231</strain>
    </source>
</reference>
<dbReference type="AlphaFoldDB" id="A0A0B8NUB3"/>
<reference evidence="1 2" key="1">
    <citation type="submission" date="2015-01" db="EMBL/GenBank/DDBJ databases">
        <title>Vibrio sp. C1 JCM 19231 whole genome shotgun sequence.</title>
        <authorList>
            <person name="Sawabe T."/>
            <person name="Meirelles P."/>
            <person name="Feng G."/>
            <person name="Sayaka M."/>
            <person name="Hattori M."/>
            <person name="Ohkuma M."/>
        </authorList>
    </citation>
    <scope>NUCLEOTIDE SEQUENCE [LARGE SCALE GENOMIC DNA]</scope>
    <source>
        <strain evidence="2">JCM 19231</strain>
    </source>
</reference>
<evidence type="ECO:0000313" key="1">
    <source>
        <dbReference type="EMBL" id="GAM57446.1"/>
    </source>
</evidence>
<proteinExistence type="predicted"/>
<evidence type="ECO:0000313" key="2">
    <source>
        <dbReference type="Proteomes" id="UP000031671"/>
    </source>
</evidence>
<dbReference type="EMBL" id="BBRZ01000054">
    <property type="protein sequence ID" value="GAM57446.1"/>
    <property type="molecule type" value="Genomic_DNA"/>
</dbReference>
<accession>A0A0B8NUB3</accession>
<gene>
    <name evidence="1" type="ORF">JCM19231_1157</name>
</gene>
<sequence>MRWRRRHTRCSALTMIEAVENCVKHVGISLDETLRMASCILRKLLA</sequence>
<dbReference type="Gene3D" id="3.20.20.140">
    <property type="entry name" value="Metal-dependent hydrolases"/>
    <property type="match status" value="1"/>
</dbReference>
<protein>
    <submittedName>
        <fullName evidence="1">Uncharacterized protein</fullName>
    </submittedName>
</protein>
<dbReference type="Proteomes" id="UP000031671">
    <property type="component" value="Unassembled WGS sequence"/>
</dbReference>
<keyword evidence="2" id="KW-1185">Reference proteome</keyword>
<comment type="caution">
    <text evidence="1">The sequence shown here is derived from an EMBL/GenBank/DDBJ whole genome shotgun (WGS) entry which is preliminary data.</text>
</comment>
<organism evidence="1 2">
    <name type="scientific">Vibrio ishigakensis</name>
    <dbReference type="NCBI Taxonomy" id="1481914"/>
    <lineage>
        <taxon>Bacteria</taxon>
        <taxon>Pseudomonadati</taxon>
        <taxon>Pseudomonadota</taxon>
        <taxon>Gammaproteobacteria</taxon>
        <taxon>Vibrionales</taxon>
        <taxon>Vibrionaceae</taxon>
        <taxon>Vibrio</taxon>
    </lineage>
</organism>